<reference evidence="1 2" key="1">
    <citation type="submission" date="2018-02" db="EMBL/GenBank/DDBJ databases">
        <title>8 Nocardia nova and 1 Nocardia cyriacigeorgica strain used for evolution to TMP-SMX.</title>
        <authorList>
            <person name="Mehta H."/>
            <person name="Weng J."/>
            <person name="Shamoo Y."/>
        </authorList>
    </citation>
    <scope>NUCLEOTIDE SEQUENCE [LARGE SCALE GENOMIC DNA]</scope>
    <source>
        <strain evidence="1 2">MDA3139</strain>
    </source>
</reference>
<dbReference type="EMBL" id="PSZC01000021">
    <property type="protein sequence ID" value="PPJ35457.1"/>
    <property type="molecule type" value="Genomic_DNA"/>
</dbReference>
<dbReference type="Proteomes" id="UP000239874">
    <property type="component" value="Unassembled WGS sequence"/>
</dbReference>
<name>A0A2S6AJS1_9NOCA</name>
<gene>
    <name evidence="1" type="ORF">C5E45_25670</name>
</gene>
<evidence type="ECO:0000313" key="2">
    <source>
        <dbReference type="Proteomes" id="UP000239874"/>
    </source>
</evidence>
<protein>
    <submittedName>
        <fullName evidence="1">Uncharacterized protein</fullName>
    </submittedName>
</protein>
<dbReference type="RefSeq" id="WP_104377274.1">
    <property type="nucleotide sequence ID" value="NZ_PSZC01000021.1"/>
</dbReference>
<evidence type="ECO:0000313" key="1">
    <source>
        <dbReference type="EMBL" id="PPJ35457.1"/>
    </source>
</evidence>
<dbReference type="AlphaFoldDB" id="A0A2S6AJS1"/>
<comment type="caution">
    <text evidence="1">The sequence shown here is derived from an EMBL/GenBank/DDBJ whole genome shotgun (WGS) entry which is preliminary data.</text>
</comment>
<sequence length="132" mass="14170">MRWFDESADVEAHEGADGLGGVRVDGALWGVVGAQQKGCGRGAQHDTDIRSSECRYTSPHVAVGQLIRRRRGLARRSGMELAHSAGISPRQLSFVDRGWKLGTLKIPMLSEGVVTVAARHEVSELRPAGIAA</sequence>
<proteinExistence type="predicted"/>
<organism evidence="1 2">
    <name type="scientific">Nocardia nova</name>
    <dbReference type="NCBI Taxonomy" id="37330"/>
    <lineage>
        <taxon>Bacteria</taxon>
        <taxon>Bacillati</taxon>
        <taxon>Actinomycetota</taxon>
        <taxon>Actinomycetes</taxon>
        <taxon>Mycobacteriales</taxon>
        <taxon>Nocardiaceae</taxon>
        <taxon>Nocardia</taxon>
    </lineage>
</organism>
<accession>A0A2S6AJS1</accession>